<accession>A0A077FGV0</accession>
<dbReference type="Gene3D" id="2.40.30.10">
    <property type="entry name" value="Translation factors"/>
    <property type="match status" value="1"/>
</dbReference>
<keyword evidence="3 7" id="KW-0479">Metal-binding</keyword>
<evidence type="ECO:0000259" key="8">
    <source>
        <dbReference type="PROSITE" id="PS51085"/>
    </source>
</evidence>
<comment type="catalytic activity">
    <reaction evidence="7">
        <text>(R)-carnitine + NADPH + O2 + H(+) = (3R)-3-hydroxy-4-oxobutanoate + trimethylamine + NADP(+) + H2O</text>
        <dbReference type="Rhea" id="RHEA:55368"/>
        <dbReference type="ChEBI" id="CHEBI:15377"/>
        <dbReference type="ChEBI" id="CHEBI:15378"/>
        <dbReference type="ChEBI" id="CHEBI:15379"/>
        <dbReference type="ChEBI" id="CHEBI:16347"/>
        <dbReference type="ChEBI" id="CHEBI:57783"/>
        <dbReference type="ChEBI" id="CHEBI:58349"/>
        <dbReference type="ChEBI" id="CHEBI:58389"/>
        <dbReference type="ChEBI" id="CHEBI:138809"/>
        <dbReference type="EC" id="1.14.13.239"/>
    </reaction>
</comment>
<evidence type="ECO:0000256" key="1">
    <source>
        <dbReference type="ARBA" id="ARBA00022630"/>
    </source>
</evidence>
<dbReference type="eggNOG" id="COG1018">
    <property type="taxonomic scope" value="Bacteria"/>
</dbReference>
<dbReference type="InterPro" id="IPR039261">
    <property type="entry name" value="FNR_nucleotide-bd"/>
</dbReference>
<proteinExistence type="inferred from homology"/>
<keyword evidence="5 7" id="KW-0408">Iron</keyword>
<dbReference type="GO" id="GO:0016709">
    <property type="term" value="F:oxidoreductase activity, acting on paired donors, with incorporation or reduction of molecular oxygen, NAD(P)H as one donor, and incorporation of one atom of oxygen"/>
    <property type="evidence" value="ECO:0007669"/>
    <property type="project" value="UniProtKB-UniRule"/>
</dbReference>
<evidence type="ECO:0000256" key="7">
    <source>
        <dbReference type="HAMAP-Rule" id="MF_02098"/>
    </source>
</evidence>
<dbReference type="InterPro" id="IPR050415">
    <property type="entry name" value="MRET"/>
</dbReference>
<dbReference type="PROSITE" id="PS00197">
    <property type="entry name" value="2FE2S_FER_1"/>
    <property type="match status" value="1"/>
</dbReference>
<evidence type="ECO:0000256" key="3">
    <source>
        <dbReference type="ARBA" id="ARBA00022723"/>
    </source>
</evidence>
<dbReference type="PROSITE" id="PS51085">
    <property type="entry name" value="2FE2S_FER_2"/>
    <property type="match status" value="1"/>
</dbReference>
<keyword evidence="4 7" id="KW-0560">Oxidoreductase</keyword>
<evidence type="ECO:0000313" key="10">
    <source>
        <dbReference type="EMBL" id="AIL62491.1"/>
    </source>
</evidence>
<dbReference type="HAMAP" id="MF_02098">
    <property type="entry name" value="Carnitine_monoox_B"/>
    <property type="match status" value="1"/>
</dbReference>
<keyword evidence="1 7" id="KW-0285">Flavoprotein</keyword>
<dbReference type="Gene3D" id="3.10.20.30">
    <property type="match status" value="1"/>
</dbReference>
<organism evidence="10 11">
    <name type="scientific">Pseudomonas alkylphenolica</name>
    <dbReference type="NCBI Taxonomy" id="237609"/>
    <lineage>
        <taxon>Bacteria</taxon>
        <taxon>Pseudomonadati</taxon>
        <taxon>Pseudomonadota</taxon>
        <taxon>Gammaproteobacteria</taxon>
        <taxon>Pseudomonadales</taxon>
        <taxon>Pseudomonadaceae</taxon>
        <taxon>Pseudomonas</taxon>
    </lineage>
</organism>
<dbReference type="PRINTS" id="PR00409">
    <property type="entry name" value="PHDIOXRDTASE"/>
</dbReference>
<keyword evidence="2 7" id="KW-0001">2Fe-2S</keyword>
<dbReference type="AlphaFoldDB" id="A0A077FGV0"/>
<keyword evidence="7" id="KW-0521">NADP</keyword>
<comment type="cofactor">
    <cofactor evidence="7">
        <name>[2Fe-2S] cluster</name>
        <dbReference type="ChEBI" id="CHEBI:190135"/>
    </cofactor>
    <text evidence="7">Binds 1 2Fe-2S cluster.</text>
</comment>
<dbReference type="GO" id="GO:0046872">
    <property type="term" value="F:metal ion binding"/>
    <property type="evidence" value="ECO:0007669"/>
    <property type="project" value="UniProtKB-KW"/>
</dbReference>
<dbReference type="RefSeq" id="WP_038612639.1">
    <property type="nucleotide sequence ID" value="NZ_CP009048.1"/>
</dbReference>
<dbReference type="CDD" id="cd00207">
    <property type="entry name" value="fer2"/>
    <property type="match status" value="1"/>
</dbReference>
<dbReference type="OrthoDB" id="9801223at2"/>
<dbReference type="InterPro" id="IPR006058">
    <property type="entry name" value="2Fe2S_fd_BS"/>
</dbReference>
<comment type="similarity">
    <text evidence="7">Belongs to the PDR/VanB family. CntB subfamily.</text>
</comment>
<reference evidence="10 11" key="1">
    <citation type="submission" date="2014-07" db="EMBL/GenBank/DDBJ databases">
        <authorList>
            <person name="Lee K."/>
            <person name="Lim J.Y."/>
            <person name="Hwang I."/>
        </authorList>
    </citation>
    <scope>NUCLEOTIDE SEQUENCE [LARGE SCALE GENOMIC DNA]</scope>
    <source>
        <strain evidence="10 11">KL28</strain>
    </source>
</reference>
<protein>
    <recommendedName>
        <fullName evidence="7">Carnitine monooxygenase reductase subunit</fullName>
        <ecNumber evidence="7">1.14.13.239</ecNumber>
    </recommendedName>
    <alternativeName>
        <fullName evidence="7">Carnitine monooxygenase beta subunit</fullName>
    </alternativeName>
</protein>
<feature type="domain" description="FAD-binding FR-type" evidence="9">
    <location>
        <begin position="5"/>
        <end position="111"/>
    </location>
</feature>
<feature type="binding site" evidence="7">
    <location>
        <position position="272"/>
    </location>
    <ligand>
        <name>[2Fe-2S] cluster</name>
        <dbReference type="ChEBI" id="CHEBI:190135"/>
    </ligand>
</feature>
<dbReference type="PANTHER" id="PTHR47354">
    <property type="entry name" value="NADH OXIDOREDUCTASE HCR"/>
    <property type="match status" value="1"/>
</dbReference>
<evidence type="ECO:0000256" key="2">
    <source>
        <dbReference type="ARBA" id="ARBA00022714"/>
    </source>
</evidence>
<dbReference type="SUPFAM" id="SSF63380">
    <property type="entry name" value="Riboflavin synthase domain-like"/>
    <property type="match status" value="1"/>
</dbReference>
<feature type="binding site" evidence="7">
    <location>
        <position position="310"/>
    </location>
    <ligand>
        <name>[2Fe-2S] cluster</name>
        <dbReference type="ChEBI" id="CHEBI:190135"/>
    </ligand>
</feature>
<evidence type="ECO:0000256" key="6">
    <source>
        <dbReference type="ARBA" id="ARBA00023014"/>
    </source>
</evidence>
<dbReference type="KEGG" id="palk:PSAKL28_33310"/>
<dbReference type="PROSITE" id="PS51384">
    <property type="entry name" value="FAD_FR"/>
    <property type="match status" value="1"/>
</dbReference>
<evidence type="ECO:0000313" key="11">
    <source>
        <dbReference type="Proteomes" id="UP000028931"/>
    </source>
</evidence>
<comment type="catalytic activity">
    <reaction evidence="7">
        <text>(R)-carnitine + NADH + O2 + H(+) = (3R)-3-hydroxy-4-oxobutanoate + trimethylamine + NAD(+) + H2O</text>
        <dbReference type="Rhea" id="RHEA:55396"/>
        <dbReference type="ChEBI" id="CHEBI:15377"/>
        <dbReference type="ChEBI" id="CHEBI:15378"/>
        <dbReference type="ChEBI" id="CHEBI:15379"/>
        <dbReference type="ChEBI" id="CHEBI:16347"/>
        <dbReference type="ChEBI" id="CHEBI:57540"/>
        <dbReference type="ChEBI" id="CHEBI:57945"/>
        <dbReference type="ChEBI" id="CHEBI:58389"/>
        <dbReference type="ChEBI" id="CHEBI:138809"/>
        <dbReference type="EC" id="1.14.13.239"/>
    </reaction>
</comment>
<dbReference type="SUPFAM" id="SSF52343">
    <property type="entry name" value="Ferredoxin reductase-like, C-terminal NADP-linked domain"/>
    <property type="match status" value="1"/>
</dbReference>
<sequence>MANKYEMFSVQVTDVQQATPLIKRFTLAREDGAPMPAFTGGSHVIVQMQGADGSQFSNAYSLMSDPRDTRNYQIGVRLEEQSKGGSAFMHQQVEVGTRLTISSPNNLFALDPSAGRHVLIAGGIGITPFLAQLHELEGGAANYELHYAFRAPEHGAFQDQLASGPHADNTHFYIDSLDRKLDLHTLCAGLAEDAHLYVCGPKPLIDAVIATAAKAGIAEQRVHWEQFAAAPVTGAAFTVVLAQSGIELQVEEGMTILQAIEKSKAAKVECLCREGVCGTCETAILEGEAEHFDQYLSDDEKAAQQSMMLCVSRARTARLVLDL</sequence>
<dbReference type="CDD" id="cd06185">
    <property type="entry name" value="PDR_like"/>
    <property type="match status" value="1"/>
</dbReference>
<gene>
    <name evidence="10" type="ORF">PSAKL28_33310</name>
</gene>
<feature type="binding site" evidence="7">
    <location>
        <position position="277"/>
    </location>
    <ligand>
        <name>[2Fe-2S] cluster</name>
        <dbReference type="ChEBI" id="CHEBI:190135"/>
    </ligand>
</feature>
<keyword evidence="7" id="KW-0288">FMN</keyword>
<comment type="cofactor">
    <cofactor evidence="7">
        <name>FMN</name>
        <dbReference type="ChEBI" id="CHEBI:58210"/>
    </cofactor>
</comment>
<dbReference type="InterPro" id="IPR039003">
    <property type="entry name" value="Carnitine_monoox_B"/>
</dbReference>
<comment type="pathway">
    <text evidence="7">Amine and polyamine metabolism; carnitine metabolism.</text>
</comment>
<dbReference type="Proteomes" id="UP000028931">
    <property type="component" value="Chromosome"/>
</dbReference>
<dbReference type="GO" id="GO:0051537">
    <property type="term" value="F:2 iron, 2 sulfur cluster binding"/>
    <property type="evidence" value="ECO:0007669"/>
    <property type="project" value="UniProtKB-UniRule"/>
</dbReference>
<feature type="binding site" evidence="7">
    <location>
        <position position="280"/>
    </location>
    <ligand>
        <name>[2Fe-2S] cluster</name>
        <dbReference type="ChEBI" id="CHEBI:190135"/>
    </ligand>
</feature>
<dbReference type="EMBL" id="CP009048">
    <property type="protein sequence ID" value="AIL62491.1"/>
    <property type="molecule type" value="Genomic_DNA"/>
</dbReference>
<dbReference type="SUPFAM" id="SSF54292">
    <property type="entry name" value="2Fe-2S ferredoxin-like"/>
    <property type="match status" value="1"/>
</dbReference>
<dbReference type="InterPro" id="IPR012675">
    <property type="entry name" value="Beta-grasp_dom_sf"/>
</dbReference>
<dbReference type="InterPro" id="IPR017927">
    <property type="entry name" value="FAD-bd_FR_type"/>
</dbReference>
<dbReference type="PANTHER" id="PTHR47354:SF1">
    <property type="entry name" value="CARNITINE MONOOXYGENASE REDUCTASE SUBUNIT"/>
    <property type="match status" value="1"/>
</dbReference>
<comment type="subunit">
    <text evidence="7">Composed of an oxygenase subunit and a reductase subunit.</text>
</comment>
<dbReference type="GO" id="GO:0009437">
    <property type="term" value="P:carnitine metabolic process"/>
    <property type="evidence" value="ECO:0007669"/>
    <property type="project" value="UniProtKB-UniRule"/>
</dbReference>
<keyword evidence="6 7" id="KW-0411">Iron-sulfur</keyword>
<dbReference type="InterPro" id="IPR001041">
    <property type="entry name" value="2Fe-2S_ferredoxin-type"/>
</dbReference>
<keyword evidence="7" id="KW-0520">NAD</keyword>
<dbReference type="HOGENOM" id="CLU_003827_17_0_6"/>
<dbReference type="Gene3D" id="3.40.50.80">
    <property type="entry name" value="Nucleotide-binding domain of ferredoxin-NADP reductase (FNR) module"/>
    <property type="match status" value="1"/>
</dbReference>
<evidence type="ECO:0000256" key="4">
    <source>
        <dbReference type="ARBA" id="ARBA00023002"/>
    </source>
</evidence>
<comment type="function">
    <text evidence="7">Converts carnitine to trimethylamine and malic semialdehyde.</text>
</comment>
<dbReference type="Pfam" id="PF00111">
    <property type="entry name" value="Fer2"/>
    <property type="match status" value="1"/>
</dbReference>
<name>A0A077FGV0_9PSED</name>
<evidence type="ECO:0000256" key="5">
    <source>
        <dbReference type="ARBA" id="ARBA00023004"/>
    </source>
</evidence>
<dbReference type="InterPro" id="IPR017938">
    <property type="entry name" value="Riboflavin_synthase-like_b-brl"/>
</dbReference>
<dbReference type="EC" id="1.14.13.239" evidence="7"/>
<dbReference type="UniPathway" id="UPA00117"/>
<evidence type="ECO:0000259" key="9">
    <source>
        <dbReference type="PROSITE" id="PS51384"/>
    </source>
</evidence>
<dbReference type="InterPro" id="IPR036010">
    <property type="entry name" value="2Fe-2S_ferredoxin-like_sf"/>
</dbReference>
<feature type="domain" description="2Fe-2S ferredoxin-type" evidence="8">
    <location>
        <begin position="235"/>
        <end position="323"/>
    </location>
</feature>